<evidence type="ECO:0000313" key="3">
    <source>
        <dbReference type="Proteomes" id="UP001221898"/>
    </source>
</evidence>
<protein>
    <submittedName>
        <fullName evidence="2">Uncharacterized protein</fullName>
    </submittedName>
</protein>
<gene>
    <name evidence="2" type="ORF">AAFF_G00106190</name>
</gene>
<accession>A0AAD7WXP6</accession>
<dbReference type="AlphaFoldDB" id="A0AAD7WXP6"/>
<sequence length="127" mass="13344">MPAIRVASKMKSGLPKPVHSAAPIPQVPALKLPAGHPSQIPLKPPRRTGTEGGGTPPKTIAVAESGADTQPETRVTSFGRVRIARSVAGIAVASRRDARTQSVSSPRETARVSKSTPALTKERRDKN</sequence>
<dbReference type="EMBL" id="JAINUG010000017">
    <property type="protein sequence ID" value="KAJ8413037.1"/>
    <property type="molecule type" value="Genomic_DNA"/>
</dbReference>
<feature type="region of interest" description="Disordered" evidence="1">
    <location>
        <begin position="1"/>
        <end position="77"/>
    </location>
</feature>
<name>A0AAD7WXP6_9TELE</name>
<feature type="compositionally biased region" description="Polar residues" evidence="1">
    <location>
        <begin position="100"/>
        <end position="118"/>
    </location>
</feature>
<evidence type="ECO:0000256" key="1">
    <source>
        <dbReference type="SAM" id="MobiDB-lite"/>
    </source>
</evidence>
<organism evidence="2 3">
    <name type="scientific">Aldrovandia affinis</name>
    <dbReference type="NCBI Taxonomy" id="143900"/>
    <lineage>
        <taxon>Eukaryota</taxon>
        <taxon>Metazoa</taxon>
        <taxon>Chordata</taxon>
        <taxon>Craniata</taxon>
        <taxon>Vertebrata</taxon>
        <taxon>Euteleostomi</taxon>
        <taxon>Actinopterygii</taxon>
        <taxon>Neopterygii</taxon>
        <taxon>Teleostei</taxon>
        <taxon>Notacanthiformes</taxon>
        <taxon>Halosauridae</taxon>
        <taxon>Aldrovandia</taxon>
    </lineage>
</organism>
<feature type="region of interest" description="Disordered" evidence="1">
    <location>
        <begin position="89"/>
        <end position="127"/>
    </location>
</feature>
<feature type="compositionally biased region" description="Polar residues" evidence="1">
    <location>
        <begin position="67"/>
        <end position="76"/>
    </location>
</feature>
<comment type="caution">
    <text evidence="2">The sequence shown here is derived from an EMBL/GenBank/DDBJ whole genome shotgun (WGS) entry which is preliminary data.</text>
</comment>
<keyword evidence="3" id="KW-1185">Reference proteome</keyword>
<proteinExistence type="predicted"/>
<reference evidence="2" key="1">
    <citation type="journal article" date="2023" name="Science">
        <title>Genome structures resolve the early diversification of teleost fishes.</title>
        <authorList>
            <person name="Parey E."/>
            <person name="Louis A."/>
            <person name="Montfort J."/>
            <person name="Bouchez O."/>
            <person name="Roques C."/>
            <person name="Iampietro C."/>
            <person name="Lluch J."/>
            <person name="Castinel A."/>
            <person name="Donnadieu C."/>
            <person name="Desvignes T."/>
            <person name="Floi Bucao C."/>
            <person name="Jouanno E."/>
            <person name="Wen M."/>
            <person name="Mejri S."/>
            <person name="Dirks R."/>
            <person name="Jansen H."/>
            <person name="Henkel C."/>
            <person name="Chen W.J."/>
            <person name="Zahm M."/>
            <person name="Cabau C."/>
            <person name="Klopp C."/>
            <person name="Thompson A.W."/>
            <person name="Robinson-Rechavi M."/>
            <person name="Braasch I."/>
            <person name="Lecointre G."/>
            <person name="Bobe J."/>
            <person name="Postlethwait J.H."/>
            <person name="Berthelot C."/>
            <person name="Roest Crollius H."/>
            <person name="Guiguen Y."/>
        </authorList>
    </citation>
    <scope>NUCLEOTIDE SEQUENCE</scope>
    <source>
        <strain evidence="2">NC1722</strain>
    </source>
</reference>
<dbReference type="Proteomes" id="UP001221898">
    <property type="component" value="Unassembled WGS sequence"/>
</dbReference>
<evidence type="ECO:0000313" key="2">
    <source>
        <dbReference type="EMBL" id="KAJ8413037.1"/>
    </source>
</evidence>